<dbReference type="InterPro" id="IPR042217">
    <property type="entry name" value="T4SS_VirB10/TrbI"/>
</dbReference>
<evidence type="ECO:0000256" key="1">
    <source>
        <dbReference type="ARBA" id="ARBA00004162"/>
    </source>
</evidence>
<protein>
    <submittedName>
        <fullName evidence="7">Type IV secretion system protein VirB10</fullName>
    </submittedName>
</protein>
<organism evidence="7 8">
    <name type="scientific">Shewanella septentrionalis</name>
    <dbReference type="NCBI Taxonomy" id="2952223"/>
    <lineage>
        <taxon>Bacteria</taxon>
        <taxon>Pseudomonadati</taxon>
        <taxon>Pseudomonadota</taxon>
        <taxon>Gammaproteobacteria</taxon>
        <taxon>Alteromonadales</taxon>
        <taxon>Shewanellaceae</taxon>
        <taxon>Shewanella</taxon>
    </lineage>
</organism>
<dbReference type="InterPro" id="IPR047695">
    <property type="entry name" value="T4SS_VirB10/PtlG"/>
</dbReference>
<keyword evidence="5" id="KW-1133">Transmembrane helix</keyword>
<dbReference type="InterPro" id="IPR005498">
    <property type="entry name" value="T4SS_VirB10/TraB/TrbI"/>
</dbReference>
<accession>A0A9X2WYF7</accession>
<reference evidence="7" key="1">
    <citation type="journal article" date="2023" name="Int. J. Syst. Evol. Microbiol.">
        <title>&lt;i&gt;Shewanella septentrionalis&lt;/i&gt; sp. nov. and &lt;i&gt;Shewanella holmiensis&lt;/i&gt; sp. nov., isolated from Baltic Sea water and sediments.</title>
        <authorList>
            <person name="Martin-Rodriguez A.J."/>
            <person name="Thorell K."/>
            <person name="Joffre E."/>
            <person name="Jensie-Markopoulos S."/>
            <person name="Moore E.R.B."/>
            <person name="Sjoling A."/>
        </authorList>
    </citation>
    <scope>NUCLEOTIDE SEQUENCE</scope>
    <source>
        <strain evidence="7">SP1W3</strain>
    </source>
</reference>
<evidence type="ECO:0000256" key="3">
    <source>
        <dbReference type="ARBA" id="ARBA00022475"/>
    </source>
</evidence>
<evidence type="ECO:0000313" key="7">
    <source>
        <dbReference type="EMBL" id="MCT7947693.1"/>
    </source>
</evidence>
<keyword evidence="4" id="KW-0812">Transmembrane</keyword>
<name>A0A9X2WYF7_9GAMM</name>
<comment type="caution">
    <text evidence="7">The sequence shown here is derived from an EMBL/GenBank/DDBJ whole genome shotgun (WGS) entry which is preliminary data.</text>
</comment>
<comment type="subcellular location">
    <subcellularLocation>
        <location evidence="1">Cell membrane</location>
        <topology evidence="1">Single-pass membrane protein</topology>
    </subcellularLocation>
</comment>
<dbReference type="Proteomes" id="UP001155604">
    <property type="component" value="Unassembled WGS sequence"/>
</dbReference>
<evidence type="ECO:0000256" key="5">
    <source>
        <dbReference type="ARBA" id="ARBA00022989"/>
    </source>
</evidence>
<gene>
    <name evidence="7" type="primary">virB10</name>
    <name evidence="7" type="ORF">NE536_20275</name>
</gene>
<sequence length="229" mass="24398">MVNYAGEKAAGTPKREYDNRFNASSFADGSVALRKAGALDFLLIHGTAIPCALYTQIISDYEGFVTCRVTQDIYSANGAALLVERGSMVSGTQKVAMELGKARIFTNWADIETPKGVSIRIDSLGTGALGASGHEAWVDNHFAERFGGAILLSFVDDALGALSASASKDSEVQFDNSTKNASDMASKALEASINIAPTGYSYIGQRINILIARDIDMSSVYQFEDAANE</sequence>
<evidence type="ECO:0000256" key="6">
    <source>
        <dbReference type="ARBA" id="ARBA00023136"/>
    </source>
</evidence>
<dbReference type="Pfam" id="PF03743">
    <property type="entry name" value="TrbI"/>
    <property type="match status" value="1"/>
</dbReference>
<keyword evidence="8" id="KW-1185">Reference proteome</keyword>
<proteinExistence type="inferred from homology"/>
<comment type="similarity">
    <text evidence="2">Belongs to the TrbI/VirB10 family.</text>
</comment>
<evidence type="ECO:0000256" key="4">
    <source>
        <dbReference type="ARBA" id="ARBA00022692"/>
    </source>
</evidence>
<dbReference type="GO" id="GO:0005886">
    <property type="term" value="C:plasma membrane"/>
    <property type="evidence" value="ECO:0007669"/>
    <property type="project" value="UniProtKB-SubCell"/>
</dbReference>
<dbReference type="AlphaFoldDB" id="A0A9X2WYF7"/>
<dbReference type="EMBL" id="JAMTCC010000050">
    <property type="protein sequence ID" value="MCT7947693.1"/>
    <property type="molecule type" value="Genomic_DNA"/>
</dbReference>
<dbReference type="CDD" id="cd16429">
    <property type="entry name" value="VirB10"/>
    <property type="match status" value="1"/>
</dbReference>
<evidence type="ECO:0000256" key="2">
    <source>
        <dbReference type="ARBA" id="ARBA00010265"/>
    </source>
</evidence>
<dbReference type="Gene3D" id="2.40.128.260">
    <property type="entry name" value="Type IV secretion system, VirB10/TraB/TrbI"/>
    <property type="match status" value="2"/>
</dbReference>
<evidence type="ECO:0000313" key="8">
    <source>
        <dbReference type="Proteomes" id="UP001155604"/>
    </source>
</evidence>
<keyword evidence="3" id="KW-1003">Cell membrane</keyword>
<keyword evidence="6" id="KW-0472">Membrane</keyword>
<dbReference type="NCBIfam" id="NF038091">
    <property type="entry name" value="T4SS_VirB10"/>
    <property type="match status" value="1"/>
</dbReference>